<feature type="domain" description="FecR protein" evidence="3">
    <location>
        <begin position="143"/>
        <end position="233"/>
    </location>
</feature>
<dbReference type="Gene3D" id="3.55.50.30">
    <property type="match status" value="1"/>
</dbReference>
<reference evidence="4 5" key="1">
    <citation type="submission" date="2019-08" db="EMBL/GenBank/DDBJ databases">
        <authorList>
            <person name="Peeters C."/>
        </authorList>
    </citation>
    <scope>NUCLEOTIDE SEQUENCE [LARGE SCALE GENOMIC DNA]</scope>
    <source>
        <strain evidence="4 5">LMG 31117</strain>
    </source>
</reference>
<dbReference type="OrthoDB" id="1100567at2"/>
<evidence type="ECO:0000313" key="5">
    <source>
        <dbReference type="Proteomes" id="UP000383122"/>
    </source>
</evidence>
<organism evidence="4 5">
    <name type="scientific">Pandoraea anapnoica</name>
    <dbReference type="NCBI Taxonomy" id="2508301"/>
    <lineage>
        <taxon>Bacteria</taxon>
        <taxon>Pseudomonadati</taxon>
        <taxon>Pseudomonadota</taxon>
        <taxon>Betaproteobacteria</taxon>
        <taxon>Burkholderiales</taxon>
        <taxon>Burkholderiaceae</taxon>
        <taxon>Pandoraea</taxon>
    </lineage>
</organism>
<evidence type="ECO:0000259" key="3">
    <source>
        <dbReference type="Pfam" id="PF04773"/>
    </source>
</evidence>
<sequence>MSGFERRRSSKDMSQIDAMTGHPTTSSEVEREALIWLQLLTSGEPKAWDVKGFKRWISLNPAHRTTFNEVRRRWEGMQLPEGVMLTPAKPQSVPPRGGTASAFNPRRRYWLGSAVSLAAVAGVASVYPPLGLWPSLATWGADERTGIGEQRTLSLAQNASVTLNTRTSIRRQKVGGQTVGFDLISGEAAVDLSTSPRPFVVMAGVGRSAAQTGRFEVCNLDDRVRVTCLEGTVTVEHPAGRHTLLARQQTAYNASMLSVVTNVEPAQVSAWRNGELVFNQTRLADVITEINRYRPGKVVLMNDQARHRPVNGRFAIASLDLALEQLEHAFGLNAQSLPGKVLILT</sequence>
<feature type="region of interest" description="Disordered" evidence="1">
    <location>
        <begin position="1"/>
        <end position="25"/>
    </location>
</feature>
<accession>A0A5E5AR38</accession>
<name>A0A5E5AR38_9BURK</name>
<dbReference type="InterPro" id="IPR006860">
    <property type="entry name" value="FecR"/>
</dbReference>
<feature type="compositionally biased region" description="Basic and acidic residues" evidence="1">
    <location>
        <begin position="1"/>
        <end position="11"/>
    </location>
</feature>
<feature type="transmembrane region" description="Helical" evidence="2">
    <location>
        <begin position="109"/>
        <end position="127"/>
    </location>
</feature>
<dbReference type="EMBL" id="CABPSP010000020">
    <property type="protein sequence ID" value="VVE75262.1"/>
    <property type="molecule type" value="Genomic_DNA"/>
</dbReference>
<evidence type="ECO:0000256" key="1">
    <source>
        <dbReference type="SAM" id="MobiDB-lite"/>
    </source>
</evidence>
<keyword evidence="2" id="KW-0472">Membrane</keyword>
<proteinExistence type="predicted"/>
<dbReference type="PANTHER" id="PTHR30273">
    <property type="entry name" value="PERIPLASMIC SIGNAL SENSOR AND SIGMA FACTOR ACTIVATOR FECR-RELATED"/>
    <property type="match status" value="1"/>
</dbReference>
<evidence type="ECO:0000256" key="2">
    <source>
        <dbReference type="SAM" id="Phobius"/>
    </source>
</evidence>
<dbReference type="PIRSF" id="PIRSF018266">
    <property type="entry name" value="FecR"/>
    <property type="match status" value="1"/>
</dbReference>
<dbReference type="GO" id="GO:0016989">
    <property type="term" value="F:sigma factor antagonist activity"/>
    <property type="evidence" value="ECO:0007669"/>
    <property type="project" value="TreeGrafter"/>
</dbReference>
<keyword evidence="5" id="KW-1185">Reference proteome</keyword>
<evidence type="ECO:0000313" key="4">
    <source>
        <dbReference type="EMBL" id="VVE75262.1"/>
    </source>
</evidence>
<gene>
    <name evidence="4" type="ORF">PAN31117_05123</name>
</gene>
<dbReference type="Gene3D" id="2.60.120.1440">
    <property type="match status" value="1"/>
</dbReference>
<dbReference type="Pfam" id="PF04773">
    <property type="entry name" value="FecR"/>
    <property type="match status" value="1"/>
</dbReference>
<keyword evidence="2" id="KW-1133">Transmembrane helix</keyword>
<dbReference type="AlphaFoldDB" id="A0A5E5AR38"/>
<dbReference type="Proteomes" id="UP000383122">
    <property type="component" value="Unassembled WGS sequence"/>
</dbReference>
<dbReference type="InterPro" id="IPR012373">
    <property type="entry name" value="Ferrdict_sens_TM"/>
</dbReference>
<keyword evidence="2" id="KW-0812">Transmembrane</keyword>
<protein>
    <recommendedName>
        <fullName evidence="3">FecR protein domain-containing protein</fullName>
    </recommendedName>
</protein>
<dbReference type="PANTHER" id="PTHR30273:SF2">
    <property type="entry name" value="PROTEIN FECR"/>
    <property type="match status" value="1"/>
</dbReference>